<dbReference type="AlphaFoldDB" id="A0A143DE71"/>
<dbReference type="STRING" id="1549855.AY555_03575"/>
<dbReference type="OrthoDB" id="9780507at2"/>
<accession>A0A143DE71</accession>
<dbReference type="Pfam" id="PF01569">
    <property type="entry name" value="PAP2"/>
    <property type="match status" value="1"/>
</dbReference>
<reference evidence="1 2" key="1">
    <citation type="submission" date="2016-02" db="EMBL/GenBank/DDBJ databases">
        <title>Complete Genome of H5569, the type strain of the newly described species Haematospirillium jordaniae.</title>
        <authorList>
            <person name="Nicholson A.C."/>
            <person name="Humrighouse B.W."/>
            <person name="Loparov V."/>
            <person name="McQuiston J.R."/>
        </authorList>
    </citation>
    <scope>NUCLEOTIDE SEQUENCE [LARGE SCALE GENOMIC DNA]</scope>
    <source>
        <strain evidence="1 2">H5569</strain>
    </source>
</reference>
<gene>
    <name evidence="1" type="ORF">AY555_03575</name>
</gene>
<dbReference type="Gene3D" id="1.20.144.10">
    <property type="entry name" value="Phosphatidic acid phosphatase type 2/haloperoxidase"/>
    <property type="match status" value="1"/>
</dbReference>
<sequence>MKGHGPARSWLAWVHSMPCTAALLGAFILSLLLQWTIDRPLAFFMRDIRDTPTGHFFAFVTEIGLGWPWYIGFLLAVLVCMSASKLALTMDSYDVWRARTRRFSFALTALVASGLAVTLLKQVFGRYRPKMLFAEDLYGFAPFSGNTSFPSGHAQVIFASMAALWFLFPRWRLVWGATACLVGFSRVVVTAHYLSDIVMGGTLAIVVTIGVHRWFEQNRQRL</sequence>
<dbReference type="GeneID" id="53316228"/>
<dbReference type="SUPFAM" id="SSF48317">
    <property type="entry name" value="Acid phosphatase/Vanadium-dependent haloperoxidase"/>
    <property type="match status" value="1"/>
</dbReference>
<dbReference type="Proteomes" id="UP000076066">
    <property type="component" value="Chromosome"/>
</dbReference>
<dbReference type="InterPro" id="IPR036938">
    <property type="entry name" value="PAP2/HPO_sf"/>
</dbReference>
<keyword evidence="2" id="KW-1185">Reference proteome</keyword>
<evidence type="ECO:0000313" key="1">
    <source>
        <dbReference type="EMBL" id="AMW34418.1"/>
    </source>
</evidence>
<organism evidence="1 2">
    <name type="scientific">Haematospirillum jordaniae</name>
    <dbReference type="NCBI Taxonomy" id="1549855"/>
    <lineage>
        <taxon>Bacteria</taxon>
        <taxon>Pseudomonadati</taxon>
        <taxon>Pseudomonadota</taxon>
        <taxon>Alphaproteobacteria</taxon>
        <taxon>Rhodospirillales</taxon>
        <taxon>Novispirillaceae</taxon>
        <taxon>Haematospirillum</taxon>
    </lineage>
</organism>
<evidence type="ECO:0000313" key="2">
    <source>
        <dbReference type="Proteomes" id="UP000076066"/>
    </source>
</evidence>
<protein>
    <submittedName>
        <fullName evidence="1">Uncharacterized protein</fullName>
    </submittedName>
</protein>
<dbReference type="RefSeq" id="WP_066133560.1">
    <property type="nucleotide sequence ID" value="NZ_CP014525.1"/>
</dbReference>
<dbReference type="KEGG" id="hjo:AY555_03575"/>
<dbReference type="InterPro" id="IPR000326">
    <property type="entry name" value="PAP2/HPO"/>
</dbReference>
<proteinExistence type="predicted"/>
<dbReference type="EMBL" id="CP014525">
    <property type="protein sequence ID" value="AMW34418.1"/>
    <property type="molecule type" value="Genomic_DNA"/>
</dbReference>
<name>A0A143DE71_9PROT</name>
<dbReference type="SMART" id="SM00014">
    <property type="entry name" value="acidPPc"/>
    <property type="match status" value="1"/>
</dbReference>